<name>A0AA35REZ2_GEOBA</name>
<dbReference type="AlphaFoldDB" id="A0AA35REZ2"/>
<feature type="domain" description="GAF" evidence="1">
    <location>
        <begin position="189"/>
        <end position="350"/>
    </location>
</feature>
<reference evidence="4" key="1">
    <citation type="submission" date="2023-03" db="EMBL/GenBank/DDBJ databases">
        <authorList>
            <person name="Steffen K."/>
            <person name="Cardenas P."/>
        </authorList>
    </citation>
    <scope>NUCLEOTIDE SEQUENCE</scope>
</reference>
<dbReference type="InterPro" id="IPR029016">
    <property type="entry name" value="GAF-like_dom_sf"/>
</dbReference>
<dbReference type="InterPro" id="IPR002035">
    <property type="entry name" value="VWF_A"/>
</dbReference>
<sequence length="903" mass="100168">MERLIFSLSELEHLGQTLISGHTNFNHSSETYLRITLGTLQVTRGAILRYHTTRQNLEVVASSPDKVFPPITVEPSEIEGLLQHSFIEGTNLPEGLEQFFARTAKFVETIDIRLWVPLKIQDEFLGMIGLGSFLGREALEAWEMELLTTLAHQISIAIAYSQMVEGIQSEKFRLFMLAESAPQICQLLEPEAAAEQVVHQAVSLLDANAGALMLKHPERQELEMHFTFPETLVEDATDHSGPNGLVVPYGEEPPVSMEATSADMLKFVVREGLPGHCPPKSDTLFGGKNLMAVPIPGRDGDILGILVVGDKEERGGMITPFTDEDVILLDSFAKQAGVAIQNAHLHQEALDARQLQAEMEEARKIQVNLIPETLPDIPGYEVAGHYEPRGPVGGDYYDCIPLPTGHWGLAIADVSGKGMQAALLMATLRAGLISELSRGKGTAVEDSVQDDLSSAALYGELIEMAMTLNSLLYASGTEEKYATFFYSHLNPDTNVLTTLNAGHNPPLLVRKDGTYKWLGEDVGGIPLGMFPNEMVPNIAEYAAEHIQLTSGDVVVFYTDGVTETVNVEDEYYEEDRLVADSKACKDSDAEDPAILARIGNLELIAKFVVEGFISGLHKSPYHGFSVEFSQYRQYMPGDDTKHIDWKAYARTDRHYIKQFEEETNLNCYLLLDASESMLHPIDEAQVDDPTIEVGGTGQKLTKLRYASFLIASLAYFMAKQRDAVGFAYFDDTLRQYLPARSSTSHLHSILITLETLQTAKSTRMGMPLHQIAERLTKRGLVLFVSDLYDENQAEVVEGLEHLRYNGHEVIVFHVLAHQELAFADFAAGRSAEALIRFIDSENDAEIITTPQAIQESYLNNFNEFLDTYRLALRQSDIDYNMITTATPIDLALASYLAKRQGVL</sequence>
<feature type="domain" description="GAF" evidence="1">
    <location>
        <begin position="21"/>
        <end position="168"/>
    </location>
</feature>
<dbReference type="Pfam" id="PF01882">
    <property type="entry name" value="DUF58"/>
    <property type="match status" value="1"/>
</dbReference>
<dbReference type="Gene3D" id="3.40.50.410">
    <property type="entry name" value="von Willebrand factor, type A domain"/>
    <property type="match status" value="1"/>
</dbReference>
<feature type="domain" description="PPM-type phosphatase" evidence="3">
    <location>
        <begin position="377"/>
        <end position="607"/>
    </location>
</feature>
<dbReference type="InterPro" id="IPR003018">
    <property type="entry name" value="GAF"/>
</dbReference>
<evidence type="ECO:0000259" key="2">
    <source>
        <dbReference type="SMART" id="SM00327"/>
    </source>
</evidence>
<dbReference type="SMART" id="SM00065">
    <property type="entry name" value="GAF"/>
    <property type="match status" value="2"/>
</dbReference>
<accession>A0AA35REZ2</accession>
<dbReference type="Pfam" id="PF07228">
    <property type="entry name" value="SpoIIE"/>
    <property type="match status" value="1"/>
</dbReference>
<dbReference type="EMBL" id="CASHTH010000999">
    <property type="protein sequence ID" value="CAI8009964.1"/>
    <property type="molecule type" value="Genomic_DNA"/>
</dbReference>
<comment type="caution">
    <text evidence="4">The sequence shown here is derived from an EMBL/GenBank/DDBJ whole genome shotgun (WGS) entry which is preliminary data.</text>
</comment>
<gene>
    <name evidence="4" type="ORF">GBAR_LOCUS6632</name>
</gene>
<dbReference type="PANTHER" id="PTHR33608">
    <property type="entry name" value="BLL2464 PROTEIN"/>
    <property type="match status" value="1"/>
</dbReference>
<dbReference type="SUPFAM" id="SSF55781">
    <property type="entry name" value="GAF domain-like"/>
    <property type="match status" value="2"/>
</dbReference>
<dbReference type="InterPro" id="IPR002881">
    <property type="entry name" value="DUF58"/>
</dbReference>
<evidence type="ECO:0000259" key="1">
    <source>
        <dbReference type="SMART" id="SM00065"/>
    </source>
</evidence>
<evidence type="ECO:0000259" key="3">
    <source>
        <dbReference type="SMART" id="SM00331"/>
    </source>
</evidence>
<dbReference type="Pfam" id="PF01590">
    <property type="entry name" value="GAF"/>
    <property type="match status" value="1"/>
</dbReference>
<keyword evidence="5" id="KW-1185">Reference proteome</keyword>
<protein>
    <submittedName>
        <fullName evidence="4">Protein IcfG</fullName>
    </submittedName>
</protein>
<dbReference type="Proteomes" id="UP001174909">
    <property type="component" value="Unassembled WGS sequence"/>
</dbReference>
<dbReference type="InterPro" id="IPR036465">
    <property type="entry name" value="vWFA_dom_sf"/>
</dbReference>
<dbReference type="Gene3D" id="3.60.40.10">
    <property type="entry name" value="PPM-type phosphatase domain"/>
    <property type="match status" value="1"/>
</dbReference>
<dbReference type="Gene3D" id="3.30.450.40">
    <property type="match status" value="2"/>
</dbReference>
<dbReference type="SUPFAM" id="SSF81606">
    <property type="entry name" value="PP2C-like"/>
    <property type="match status" value="1"/>
</dbReference>
<dbReference type="SMART" id="SM00331">
    <property type="entry name" value="PP2C_SIG"/>
    <property type="match status" value="1"/>
</dbReference>
<dbReference type="InterPro" id="IPR036457">
    <property type="entry name" value="PPM-type-like_dom_sf"/>
</dbReference>
<dbReference type="PANTHER" id="PTHR33608:SF7">
    <property type="entry name" value="DUF58 DOMAIN-CONTAINING PROTEIN"/>
    <property type="match status" value="1"/>
</dbReference>
<dbReference type="InterPro" id="IPR001932">
    <property type="entry name" value="PPM-type_phosphatase-like_dom"/>
</dbReference>
<dbReference type="SMART" id="SM00327">
    <property type="entry name" value="VWA"/>
    <property type="match status" value="1"/>
</dbReference>
<evidence type="ECO:0000313" key="4">
    <source>
        <dbReference type="EMBL" id="CAI8009964.1"/>
    </source>
</evidence>
<organism evidence="4 5">
    <name type="scientific">Geodia barretti</name>
    <name type="common">Barrett's horny sponge</name>
    <dbReference type="NCBI Taxonomy" id="519541"/>
    <lineage>
        <taxon>Eukaryota</taxon>
        <taxon>Metazoa</taxon>
        <taxon>Porifera</taxon>
        <taxon>Demospongiae</taxon>
        <taxon>Heteroscleromorpha</taxon>
        <taxon>Tetractinellida</taxon>
        <taxon>Astrophorina</taxon>
        <taxon>Geodiidae</taxon>
        <taxon>Geodia</taxon>
    </lineage>
</organism>
<evidence type="ECO:0000313" key="5">
    <source>
        <dbReference type="Proteomes" id="UP001174909"/>
    </source>
</evidence>
<dbReference type="SUPFAM" id="SSF53300">
    <property type="entry name" value="vWA-like"/>
    <property type="match status" value="1"/>
</dbReference>
<feature type="domain" description="VWFA" evidence="2">
    <location>
        <begin position="664"/>
        <end position="851"/>
    </location>
</feature>
<proteinExistence type="predicted"/>